<comment type="pathway">
    <text evidence="3 11">Porphyrin-containing compound metabolism; protoheme biosynthesis.</text>
</comment>
<comment type="cofactor">
    <cofactor evidence="2 11">
        <name>FAD</name>
        <dbReference type="ChEBI" id="CHEBI:57692"/>
    </cofactor>
</comment>
<dbReference type="RefSeq" id="WP_049694078.1">
    <property type="nucleotide sequence ID" value="NZ_CP016540.2"/>
</dbReference>
<dbReference type="NCBIfam" id="TIGR00562">
    <property type="entry name" value="proto_IX_ox"/>
    <property type="match status" value="1"/>
</dbReference>
<dbReference type="AlphaFoldDB" id="A0A1B1S0A3"/>
<feature type="domain" description="Amine oxidase" evidence="12">
    <location>
        <begin position="11"/>
        <end position="457"/>
    </location>
</feature>
<comment type="similarity">
    <text evidence="4 11">Belongs to the protoporphyrinogen/coproporphyrinogen oxidase family. Coproporphyrinogen III oxidase subfamily.</text>
</comment>
<dbReference type="PANTHER" id="PTHR42923:SF3">
    <property type="entry name" value="PROTOPORPHYRINOGEN OXIDASE"/>
    <property type="match status" value="1"/>
</dbReference>
<name>A0A1B1S0A3_9BACL</name>
<dbReference type="InterPro" id="IPR036188">
    <property type="entry name" value="FAD/NAD-bd_sf"/>
</dbReference>
<evidence type="ECO:0000256" key="4">
    <source>
        <dbReference type="ARBA" id="ARBA00008310"/>
    </source>
</evidence>
<evidence type="ECO:0000313" key="13">
    <source>
        <dbReference type="EMBL" id="ANU26623.1"/>
    </source>
</evidence>
<proteinExistence type="inferred from homology"/>
<evidence type="ECO:0000256" key="8">
    <source>
        <dbReference type="ARBA" id="ARBA00022827"/>
    </source>
</evidence>
<dbReference type="STRING" id="1302659.I858_006245"/>
<dbReference type="EMBL" id="CP016540">
    <property type="protein sequence ID" value="ANU26623.1"/>
    <property type="molecule type" value="Genomic_DNA"/>
</dbReference>
<dbReference type="NCBIfam" id="NF009081">
    <property type="entry name" value="PRK12416.1"/>
    <property type="match status" value="1"/>
</dbReference>
<evidence type="ECO:0000259" key="12">
    <source>
        <dbReference type="Pfam" id="PF01593"/>
    </source>
</evidence>
<evidence type="ECO:0000256" key="3">
    <source>
        <dbReference type="ARBA" id="ARBA00004744"/>
    </source>
</evidence>
<dbReference type="GO" id="GO:0005737">
    <property type="term" value="C:cytoplasm"/>
    <property type="evidence" value="ECO:0007669"/>
    <property type="project" value="UniProtKB-SubCell"/>
</dbReference>
<accession>A0A1B1S0A3</accession>
<evidence type="ECO:0000256" key="1">
    <source>
        <dbReference type="ARBA" id="ARBA00001755"/>
    </source>
</evidence>
<dbReference type="Gene3D" id="1.10.3110.10">
    <property type="entry name" value="protoporphyrinogen ix oxidase, domain 3"/>
    <property type="match status" value="1"/>
</dbReference>
<evidence type="ECO:0000256" key="5">
    <source>
        <dbReference type="ARBA" id="ARBA00012402"/>
    </source>
</evidence>
<evidence type="ECO:0000256" key="7">
    <source>
        <dbReference type="ARBA" id="ARBA00022630"/>
    </source>
</evidence>
<keyword evidence="14" id="KW-1185">Reference proteome</keyword>
<keyword evidence="10 11" id="KW-0350">Heme biosynthesis</keyword>
<protein>
    <recommendedName>
        <fullName evidence="6 11">Coproporphyrinogen III oxidase</fullName>
        <ecNumber evidence="5 11">1.3.3.15</ecNumber>
    </recommendedName>
</protein>
<dbReference type="GO" id="GO:0006783">
    <property type="term" value="P:heme biosynthetic process"/>
    <property type="evidence" value="ECO:0007669"/>
    <property type="project" value="UniProtKB-UniRule"/>
</dbReference>
<evidence type="ECO:0000256" key="6">
    <source>
        <dbReference type="ARBA" id="ARBA00019046"/>
    </source>
</evidence>
<keyword evidence="9 11" id="KW-0560">Oxidoreductase</keyword>
<dbReference type="PANTHER" id="PTHR42923">
    <property type="entry name" value="PROTOPORPHYRINOGEN OXIDASE"/>
    <property type="match status" value="1"/>
</dbReference>
<dbReference type="Gene3D" id="3.50.50.60">
    <property type="entry name" value="FAD/NAD(P)-binding domain"/>
    <property type="match status" value="1"/>
</dbReference>
<dbReference type="Pfam" id="PF01593">
    <property type="entry name" value="Amino_oxidase"/>
    <property type="match status" value="1"/>
</dbReference>
<gene>
    <name evidence="13" type="ORF">I858_006245</name>
</gene>
<evidence type="ECO:0000256" key="10">
    <source>
        <dbReference type="ARBA" id="ARBA00023133"/>
    </source>
</evidence>
<dbReference type="InterPro" id="IPR002937">
    <property type="entry name" value="Amino_oxidase"/>
</dbReference>
<dbReference type="InterPro" id="IPR050464">
    <property type="entry name" value="Zeta_carotene_desat/Oxidored"/>
</dbReference>
<dbReference type="EC" id="1.3.3.15" evidence="5 11"/>
<dbReference type="SUPFAM" id="SSF51905">
    <property type="entry name" value="FAD/NAD(P)-binding domain"/>
    <property type="match status" value="1"/>
</dbReference>
<comment type="catalytic activity">
    <reaction evidence="1">
        <text>coproporphyrinogen III + 3 O2 = coproporphyrin III + 3 H2O2</text>
        <dbReference type="Rhea" id="RHEA:43436"/>
        <dbReference type="ChEBI" id="CHEBI:15379"/>
        <dbReference type="ChEBI" id="CHEBI:16240"/>
        <dbReference type="ChEBI" id="CHEBI:57309"/>
        <dbReference type="ChEBI" id="CHEBI:131725"/>
        <dbReference type="EC" id="1.3.3.15"/>
    </reaction>
    <physiologicalReaction direction="left-to-right" evidence="1">
        <dbReference type="Rhea" id="RHEA:43437"/>
    </physiologicalReaction>
</comment>
<evidence type="ECO:0000313" key="14">
    <source>
        <dbReference type="Proteomes" id="UP000053354"/>
    </source>
</evidence>
<keyword evidence="8 11" id="KW-0274">FAD</keyword>
<organism evidence="13 14">
    <name type="scientific">Planococcus versutus</name>
    <dbReference type="NCBI Taxonomy" id="1302659"/>
    <lineage>
        <taxon>Bacteria</taxon>
        <taxon>Bacillati</taxon>
        <taxon>Bacillota</taxon>
        <taxon>Bacilli</taxon>
        <taxon>Bacillales</taxon>
        <taxon>Caryophanaceae</taxon>
        <taxon>Planococcus</taxon>
    </lineage>
</organism>
<dbReference type="InterPro" id="IPR004572">
    <property type="entry name" value="Protoporphyrinogen_oxidase"/>
</dbReference>
<dbReference type="GO" id="GO:0004729">
    <property type="term" value="F:oxygen-dependent protoporphyrinogen oxidase activity"/>
    <property type="evidence" value="ECO:0007669"/>
    <property type="project" value="UniProtKB-UniRule"/>
</dbReference>
<dbReference type="Proteomes" id="UP000053354">
    <property type="component" value="Chromosome"/>
</dbReference>
<comment type="function">
    <text evidence="11">Involved in coproporphyrin-dependent heme b biosynthesis. Catalyzes the oxidation of coproporphyrinogen III to coproporphyrin III.</text>
</comment>
<evidence type="ECO:0000256" key="11">
    <source>
        <dbReference type="RuleBase" id="RU364052"/>
    </source>
</evidence>
<dbReference type="UniPathway" id="UPA00252"/>
<dbReference type="SUPFAM" id="SSF54373">
    <property type="entry name" value="FAD-linked reductases, C-terminal domain"/>
    <property type="match status" value="1"/>
</dbReference>
<comment type="subcellular location">
    <subcellularLocation>
        <location evidence="11">Cytoplasm</location>
    </subcellularLocation>
</comment>
<dbReference type="KEGG" id="pll:I858_006245"/>
<evidence type="ECO:0000256" key="9">
    <source>
        <dbReference type="ARBA" id="ARBA00023002"/>
    </source>
</evidence>
<keyword evidence="7 11" id="KW-0285">Flavoprotein</keyword>
<dbReference type="Gene3D" id="3.90.660.20">
    <property type="entry name" value="Protoporphyrinogen oxidase, mitochondrial, domain 2"/>
    <property type="match status" value="1"/>
</dbReference>
<dbReference type="OrthoDB" id="9805195at2"/>
<reference evidence="13" key="1">
    <citation type="submission" date="2016-10" db="EMBL/GenBank/DDBJ databases">
        <authorList>
            <person name="See-Too W.S."/>
        </authorList>
    </citation>
    <scope>NUCLEOTIDE SEQUENCE</scope>
    <source>
        <strain evidence="13">L10.15</strain>
    </source>
</reference>
<sequence>MKKIVVIGGGITGLSTMYYLQKLSDQENLGLELVLIERSQQLGGKIKTVKDEEFIMEVGADSIVARHASVMPFIQDLGLENRMVYNGTGISYLYANNVLHAIPKDTVFGIPMSKESLVSSTLVSEEGKQAALQDLTSNNENYTRDSSIGEFLEAFLGKELVEKQIAPVLSGVYSGNLHELTLSSTLPYLVDYKNKYGSIIKGFEANKEFFQGAANKKFISFDGGMEVLIDQLENKLDRARIIKGVEAKSVNKQQDSYRIELEGREVLEADYVIMATPHQVAQELLNLPELDTEFNQFLTSSLISVYLGYDIPDEQLPEDGTGFIVSQQSDLLCNACTWTSRKWKHTSKKQKLLVRLFYKSSHPFYGQLKDLSQQELVKIARADVCKSLGIEEAPLTVEVTDWKNLMPNYHMGHKNAITELELKMDESLSRVKLAGSSYFGVGIGACIQNGADLARIIVNNLAERNEE</sequence>
<keyword evidence="11" id="KW-0963">Cytoplasm</keyword>
<evidence type="ECO:0000256" key="2">
    <source>
        <dbReference type="ARBA" id="ARBA00001974"/>
    </source>
</evidence>